<protein>
    <recommendedName>
        <fullName evidence="3">N-acetyltransferase</fullName>
    </recommendedName>
</protein>
<name>X1NM40_9ZZZZ</name>
<evidence type="ECO:0008006" key="3">
    <source>
        <dbReference type="Google" id="ProtNLM"/>
    </source>
</evidence>
<proteinExistence type="predicted"/>
<sequence>SNIGDGTKIWHFSHIMPHTTIGKNCTIGQNVFIGENVNIGNNVKLENNVSVFDGVTLEDDVFCGPACVFTNIKNPRSHISQKGKFTPTLVKKGATIGANATIICGNTLGRYAFVGAGAVVTRDIPDYALAYGNPARIKGWVCECGTKLNFDQNKLAKCSKCGNTYEQKGREQVIPTGRG</sequence>
<dbReference type="AlphaFoldDB" id="X1NM40"/>
<evidence type="ECO:0000313" key="2">
    <source>
        <dbReference type="EMBL" id="GAI27865.1"/>
    </source>
</evidence>
<reference evidence="2" key="1">
    <citation type="journal article" date="2014" name="Front. Microbiol.">
        <title>High frequency of phylogenetically diverse reductive dehalogenase-homologous genes in deep subseafloor sedimentary metagenomes.</title>
        <authorList>
            <person name="Kawai M."/>
            <person name="Futagami T."/>
            <person name="Toyoda A."/>
            <person name="Takaki Y."/>
            <person name="Nishi S."/>
            <person name="Hori S."/>
            <person name="Arai W."/>
            <person name="Tsubouchi T."/>
            <person name="Morono Y."/>
            <person name="Uchiyama I."/>
            <person name="Ito T."/>
            <person name="Fujiyama A."/>
            <person name="Inagaki F."/>
            <person name="Takami H."/>
        </authorList>
    </citation>
    <scope>NUCLEOTIDE SEQUENCE</scope>
    <source>
        <strain evidence="2">Expedition CK06-06</strain>
    </source>
</reference>
<dbReference type="PANTHER" id="PTHR43300">
    <property type="entry name" value="ACETYLTRANSFERASE"/>
    <property type="match status" value="1"/>
</dbReference>
<comment type="caution">
    <text evidence="2">The sequence shown here is derived from an EMBL/GenBank/DDBJ whole genome shotgun (WGS) entry which is preliminary data.</text>
</comment>
<dbReference type="EMBL" id="BARV01019164">
    <property type="protein sequence ID" value="GAI27865.1"/>
    <property type="molecule type" value="Genomic_DNA"/>
</dbReference>
<dbReference type="Pfam" id="PF00132">
    <property type="entry name" value="Hexapep"/>
    <property type="match status" value="1"/>
</dbReference>
<keyword evidence="1" id="KW-0808">Transferase</keyword>
<dbReference type="PROSITE" id="PS00101">
    <property type="entry name" value="HEXAPEP_TRANSFERASES"/>
    <property type="match status" value="1"/>
</dbReference>
<dbReference type="InterPro" id="IPR011004">
    <property type="entry name" value="Trimer_LpxA-like_sf"/>
</dbReference>
<gene>
    <name evidence="2" type="ORF">S06H3_32248</name>
</gene>
<dbReference type="CDD" id="cd03358">
    <property type="entry name" value="LbH_WxcM_N_like"/>
    <property type="match status" value="1"/>
</dbReference>
<dbReference type="GO" id="GO:0016740">
    <property type="term" value="F:transferase activity"/>
    <property type="evidence" value="ECO:0007669"/>
    <property type="project" value="UniProtKB-KW"/>
</dbReference>
<evidence type="ECO:0000256" key="1">
    <source>
        <dbReference type="ARBA" id="ARBA00022679"/>
    </source>
</evidence>
<dbReference type="PANTHER" id="PTHR43300:SF4">
    <property type="entry name" value="ACYL-[ACYL-CARRIER-PROTEIN]--UDP-N-ACETYLGLUCOSAMINE O-ACYLTRANSFERASE"/>
    <property type="match status" value="1"/>
</dbReference>
<dbReference type="InterPro" id="IPR050179">
    <property type="entry name" value="Trans_hexapeptide_repeat"/>
</dbReference>
<organism evidence="2">
    <name type="scientific">marine sediment metagenome</name>
    <dbReference type="NCBI Taxonomy" id="412755"/>
    <lineage>
        <taxon>unclassified sequences</taxon>
        <taxon>metagenomes</taxon>
        <taxon>ecological metagenomes</taxon>
    </lineage>
</organism>
<dbReference type="SUPFAM" id="SSF51161">
    <property type="entry name" value="Trimeric LpxA-like enzymes"/>
    <property type="match status" value="1"/>
</dbReference>
<dbReference type="Gene3D" id="2.160.10.10">
    <property type="entry name" value="Hexapeptide repeat proteins"/>
    <property type="match status" value="1"/>
</dbReference>
<dbReference type="InterPro" id="IPR018357">
    <property type="entry name" value="Hexapep_transf_CS"/>
</dbReference>
<dbReference type="Pfam" id="PF14602">
    <property type="entry name" value="Hexapep_2"/>
    <property type="match status" value="1"/>
</dbReference>
<accession>X1NM40</accession>
<dbReference type="InterPro" id="IPR001451">
    <property type="entry name" value="Hexapep"/>
</dbReference>
<feature type="non-terminal residue" evidence="2">
    <location>
        <position position="1"/>
    </location>
</feature>